<evidence type="ECO:0000259" key="10">
    <source>
        <dbReference type="PROSITE" id="PS50157"/>
    </source>
</evidence>
<feature type="region of interest" description="Disordered" evidence="9">
    <location>
        <begin position="67"/>
        <end position="86"/>
    </location>
</feature>
<evidence type="ECO:0000313" key="12">
    <source>
        <dbReference type="Proteomes" id="UP000321570"/>
    </source>
</evidence>
<dbReference type="GO" id="GO:0005667">
    <property type="term" value="C:transcription regulator complex"/>
    <property type="evidence" value="ECO:0007669"/>
    <property type="project" value="TreeGrafter"/>
</dbReference>
<evidence type="ECO:0000256" key="2">
    <source>
        <dbReference type="ARBA" id="ARBA00022723"/>
    </source>
</evidence>
<feature type="domain" description="C2H2-type" evidence="10">
    <location>
        <begin position="463"/>
        <end position="492"/>
    </location>
</feature>
<feature type="region of interest" description="Disordered" evidence="9">
    <location>
        <begin position="370"/>
        <end position="399"/>
    </location>
</feature>
<dbReference type="Gene3D" id="3.30.160.60">
    <property type="entry name" value="Classic Zinc Finger"/>
    <property type="match status" value="4"/>
</dbReference>
<evidence type="ECO:0000256" key="1">
    <source>
        <dbReference type="ARBA" id="ARBA00004123"/>
    </source>
</evidence>
<evidence type="ECO:0000256" key="8">
    <source>
        <dbReference type="PROSITE-ProRule" id="PRU00042"/>
    </source>
</evidence>
<dbReference type="FunFam" id="3.30.160.60:FF:000125">
    <property type="entry name" value="Putative zinc finger protein 143"/>
    <property type="match status" value="1"/>
</dbReference>
<keyword evidence="12" id="KW-1185">Reference proteome</keyword>
<keyword evidence="2" id="KW-0479">Metal-binding</keyword>
<dbReference type="SUPFAM" id="SSF57667">
    <property type="entry name" value="beta-beta-alpha zinc fingers"/>
    <property type="match status" value="3"/>
</dbReference>
<feature type="region of interest" description="Disordered" evidence="9">
    <location>
        <begin position="752"/>
        <end position="776"/>
    </location>
</feature>
<dbReference type="GO" id="GO:0031519">
    <property type="term" value="C:PcG protein complex"/>
    <property type="evidence" value="ECO:0007669"/>
    <property type="project" value="TreeGrafter"/>
</dbReference>
<keyword evidence="7" id="KW-0539">Nucleus</keyword>
<dbReference type="FunFam" id="3.30.160.60:FF:000104">
    <property type="entry name" value="Transcriptional repressor protein YY1"/>
    <property type="match status" value="1"/>
</dbReference>
<keyword evidence="6" id="KW-0238">DNA-binding</keyword>
<comment type="subcellular location">
    <subcellularLocation>
        <location evidence="1">Nucleus</location>
    </subcellularLocation>
</comment>
<feature type="compositionally biased region" description="Low complexity" evidence="9">
    <location>
        <begin position="67"/>
        <end position="77"/>
    </location>
</feature>
<name>A0A564Y8L8_HYMDI</name>
<keyword evidence="4 8" id="KW-0863">Zinc-finger</keyword>
<feature type="domain" description="C2H2-type" evidence="10">
    <location>
        <begin position="493"/>
        <end position="522"/>
    </location>
</feature>
<evidence type="ECO:0000313" key="11">
    <source>
        <dbReference type="EMBL" id="VUZ43647.1"/>
    </source>
</evidence>
<feature type="compositionally biased region" description="Low complexity" evidence="9">
    <location>
        <begin position="565"/>
        <end position="581"/>
    </location>
</feature>
<evidence type="ECO:0000256" key="4">
    <source>
        <dbReference type="ARBA" id="ARBA00022771"/>
    </source>
</evidence>
<feature type="region of interest" description="Disordered" evidence="9">
    <location>
        <begin position="805"/>
        <end position="909"/>
    </location>
</feature>
<feature type="domain" description="C2H2-type" evidence="10">
    <location>
        <begin position="435"/>
        <end position="462"/>
    </location>
</feature>
<dbReference type="Proteomes" id="UP000321570">
    <property type="component" value="Unassembled WGS sequence"/>
</dbReference>
<organism evidence="11 12">
    <name type="scientific">Hymenolepis diminuta</name>
    <name type="common">Rat tapeworm</name>
    <dbReference type="NCBI Taxonomy" id="6216"/>
    <lineage>
        <taxon>Eukaryota</taxon>
        <taxon>Metazoa</taxon>
        <taxon>Spiralia</taxon>
        <taxon>Lophotrochozoa</taxon>
        <taxon>Platyhelminthes</taxon>
        <taxon>Cestoda</taxon>
        <taxon>Eucestoda</taxon>
        <taxon>Cyclophyllidea</taxon>
        <taxon>Hymenolepididae</taxon>
        <taxon>Hymenolepis</taxon>
    </lineage>
</organism>
<evidence type="ECO:0000256" key="9">
    <source>
        <dbReference type="SAM" id="MobiDB-lite"/>
    </source>
</evidence>
<dbReference type="Pfam" id="PF00096">
    <property type="entry name" value="zf-C2H2"/>
    <property type="match status" value="4"/>
</dbReference>
<feature type="region of interest" description="Disordered" evidence="9">
    <location>
        <begin position="318"/>
        <end position="358"/>
    </location>
</feature>
<evidence type="ECO:0000256" key="3">
    <source>
        <dbReference type="ARBA" id="ARBA00022737"/>
    </source>
</evidence>
<feature type="compositionally biased region" description="Polar residues" evidence="9">
    <location>
        <begin position="667"/>
        <end position="682"/>
    </location>
</feature>
<dbReference type="GO" id="GO:0000978">
    <property type="term" value="F:RNA polymerase II cis-regulatory region sequence-specific DNA binding"/>
    <property type="evidence" value="ECO:0007669"/>
    <property type="project" value="TreeGrafter"/>
</dbReference>
<dbReference type="SMART" id="SM00355">
    <property type="entry name" value="ZnF_C2H2"/>
    <property type="match status" value="4"/>
</dbReference>
<feature type="compositionally biased region" description="Polar residues" evidence="9">
    <location>
        <begin position="752"/>
        <end position="769"/>
    </location>
</feature>
<proteinExistence type="predicted"/>
<evidence type="ECO:0000256" key="7">
    <source>
        <dbReference type="ARBA" id="ARBA00023242"/>
    </source>
</evidence>
<keyword evidence="3" id="KW-0677">Repeat</keyword>
<dbReference type="AlphaFoldDB" id="A0A564Y8L8"/>
<dbReference type="InterPro" id="IPR036236">
    <property type="entry name" value="Znf_C2H2_sf"/>
</dbReference>
<reference evidence="11 12" key="1">
    <citation type="submission" date="2019-07" db="EMBL/GenBank/DDBJ databases">
        <authorList>
            <person name="Jastrzebski P J."/>
            <person name="Paukszto L."/>
            <person name="Jastrzebski P J."/>
        </authorList>
    </citation>
    <scope>NUCLEOTIDE SEQUENCE [LARGE SCALE GENOMIC DNA]</scope>
    <source>
        <strain evidence="11 12">WMS-il1</strain>
    </source>
</reference>
<dbReference type="GO" id="GO:0008270">
    <property type="term" value="F:zinc ion binding"/>
    <property type="evidence" value="ECO:0007669"/>
    <property type="project" value="UniProtKB-KW"/>
</dbReference>
<dbReference type="EMBL" id="CABIJS010000111">
    <property type="protein sequence ID" value="VUZ43647.1"/>
    <property type="molecule type" value="Genomic_DNA"/>
</dbReference>
<dbReference type="PANTHER" id="PTHR14003:SF19">
    <property type="entry name" value="YY2 TRANSCRIPTION FACTOR"/>
    <property type="match status" value="1"/>
</dbReference>
<gene>
    <name evidence="11" type="ORF">WMSIL1_LOCUS3943</name>
</gene>
<feature type="compositionally biased region" description="Polar residues" evidence="9">
    <location>
        <begin position="807"/>
        <end position="820"/>
    </location>
</feature>
<feature type="compositionally biased region" description="Low complexity" evidence="9">
    <location>
        <begin position="380"/>
        <end position="396"/>
    </location>
</feature>
<dbReference type="InterPro" id="IPR013087">
    <property type="entry name" value="Znf_C2H2_type"/>
</dbReference>
<dbReference type="FunFam" id="3.30.160.60:FF:000109">
    <property type="entry name" value="Transcriptional repressor protein YY1"/>
    <property type="match status" value="1"/>
</dbReference>
<feature type="compositionally biased region" description="Polar residues" evidence="9">
    <location>
        <begin position="318"/>
        <end position="330"/>
    </location>
</feature>
<feature type="compositionally biased region" description="Low complexity" evidence="9">
    <location>
        <begin position="523"/>
        <end position="538"/>
    </location>
</feature>
<dbReference type="PROSITE" id="PS00028">
    <property type="entry name" value="ZINC_FINGER_C2H2_1"/>
    <property type="match status" value="3"/>
</dbReference>
<dbReference type="PROSITE" id="PS50157">
    <property type="entry name" value="ZINC_FINGER_C2H2_2"/>
    <property type="match status" value="4"/>
</dbReference>
<feature type="region of interest" description="Disordered" evidence="9">
    <location>
        <begin position="667"/>
        <end position="686"/>
    </location>
</feature>
<dbReference type="GO" id="GO:0000785">
    <property type="term" value="C:chromatin"/>
    <property type="evidence" value="ECO:0007669"/>
    <property type="project" value="TreeGrafter"/>
</dbReference>
<dbReference type="GO" id="GO:0000981">
    <property type="term" value="F:DNA-binding transcription factor activity, RNA polymerase II-specific"/>
    <property type="evidence" value="ECO:0007669"/>
    <property type="project" value="TreeGrafter"/>
</dbReference>
<keyword evidence="5" id="KW-0862">Zinc</keyword>
<protein>
    <recommendedName>
        <fullName evidence="10">C2H2-type domain-containing protein</fullName>
    </recommendedName>
</protein>
<dbReference type="PANTHER" id="PTHR14003">
    <property type="entry name" value="TRANSCRIPTIONAL REPRESSOR PROTEIN YY"/>
    <property type="match status" value="1"/>
</dbReference>
<accession>A0A564Y8L8</accession>
<sequence>MIGSIFEDQHPKLDFCEHFNEGIAENSVESALESTEVCGDMCGNDTYGDLFLMDSGELLGLREEVIGSDSSEPSSETHSFEESSMKQGDFLQDQHFKSSLSCFSLLNKNDDAKHEHDDFGSEMDVISKSEDITSPSLLSFSEETPLSLLNGGGSGITSDWHSVKTSDDGIGVSVGECSAANSLTKNSPLSAPTRIVVTAPVVSGGIASSQKLKIVTTGASGVSSSVTAHGTTVKSLRILPIATYRLPTNATVKKELVTWPGNLTLFYSKPTTLVNPIVSRTEDVLTYKSPTLTSNTTIRSADSSTLKSHSGWQVVTISTQGTSSSTNPPGTVTRRLFSPPSITQRRVAPLMTNSPSGASSVVKLTANAANGSNSVTGANQHHQNQQPSQQQSVSSNSGGGGPMRCVVCPQLGCGKAFRDTAAMRKHLHTHGPRVHICGECGKAFVESSKLKRHQLVHTGEKPFQCTFEGCGKRFSLDFNLRTHLRIHTGDRPYPCPQPGCSKRFAQSTNLKSHLATHTKLRSSHSTSTAASTPTNSNPSGGGLGPNSGVTRVKQASFLAEHQKHQQQGQQQQSRQQTQSQGYGFFLSNPVGNTTTVTSTALSPFDNSRAVSNSPYVTATTATAFYKLLSEDDIISFSNSPTTHFLSPANSTSIMKTASSHLLAFQSSGGPVTSTQQPSSCVSPSRPRILLTNRGRSLAFQRNAPTQAPTAATTLTLIKREDFNPHFEDPLLSSTVLPTPPPLHCKANRKQNLFPPTQSIPQTALSSGKSTGDEEEIHEIGSIKEEMNEDEGGVRRDDDDFICDIPLSPSNSTGPVGSITSGVARRGRKKASKRGGSVNHSSTTQKSSPYFTRSSVPTSAVNRRQRRQRRLQQQSKRGRGATTLLSSSSHQRRMTRSHHHYQPVMRRRVL</sequence>
<feature type="compositionally biased region" description="Polar residues" evidence="9">
    <location>
        <begin position="838"/>
        <end position="861"/>
    </location>
</feature>
<evidence type="ECO:0000256" key="6">
    <source>
        <dbReference type="ARBA" id="ARBA00023125"/>
    </source>
</evidence>
<evidence type="ECO:0000256" key="5">
    <source>
        <dbReference type="ARBA" id="ARBA00022833"/>
    </source>
</evidence>
<feature type="region of interest" description="Disordered" evidence="9">
    <location>
        <begin position="511"/>
        <end position="586"/>
    </location>
</feature>
<feature type="compositionally biased region" description="Polar residues" evidence="9">
    <location>
        <begin position="370"/>
        <end position="379"/>
    </location>
</feature>
<feature type="domain" description="C2H2-type" evidence="10">
    <location>
        <begin position="406"/>
        <end position="430"/>
    </location>
</feature>
<feature type="compositionally biased region" description="Basic residues" evidence="9">
    <location>
        <begin position="889"/>
        <end position="909"/>
    </location>
</feature>